<protein>
    <submittedName>
        <fullName evidence="1">Uncharacterized protein</fullName>
    </submittedName>
</protein>
<evidence type="ECO:0000313" key="1">
    <source>
        <dbReference type="EMBL" id="EEF30580.1"/>
    </source>
</evidence>
<proteinExistence type="predicted"/>
<organism evidence="1 2">
    <name type="scientific">Ricinus communis</name>
    <name type="common">Castor bean</name>
    <dbReference type="NCBI Taxonomy" id="3988"/>
    <lineage>
        <taxon>Eukaryota</taxon>
        <taxon>Viridiplantae</taxon>
        <taxon>Streptophyta</taxon>
        <taxon>Embryophyta</taxon>
        <taxon>Tracheophyta</taxon>
        <taxon>Spermatophyta</taxon>
        <taxon>Magnoliopsida</taxon>
        <taxon>eudicotyledons</taxon>
        <taxon>Gunneridae</taxon>
        <taxon>Pentapetalae</taxon>
        <taxon>rosids</taxon>
        <taxon>fabids</taxon>
        <taxon>Malpighiales</taxon>
        <taxon>Euphorbiaceae</taxon>
        <taxon>Acalyphoideae</taxon>
        <taxon>Acalypheae</taxon>
        <taxon>Ricinus</taxon>
    </lineage>
</organism>
<reference evidence="2" key="1">
    <citation type="journal article" date="2010" name="Nat. Biotechnol.">
        <title>Draft genome sequence of the oilseed species Ricinus communis.</title>
        <authorList>
            <person name="Chan A.P."/>
            <person name="Crabtree J."/>
            <person name="Zhao Q."/>
            <person name="Lorenzi H."/>
            <person name="Orvis J."/>
            <person name="Puiu D."/>
            <person name="Melake-Berhan A."/>
            <person name="Jones K.M."/>
            <person name="Redman J."/>
            <person name="Chen G."/>
            <person name="Cahoon E.B."/>
            <person name="Gedil M."/>
            <person name="Stanke M."/>
            <person name="Haas B.J."/>
            <person name="Wortman J.R."/>
            <person name="Fraser-Liggett C.M."/>
            <person name="Ravel J."/>
            <person name="Rabinowicz P.D."/>
        </authorList>
    </citation>
    <scope>NUCLEOTIDE SEQUENCE [LARGE SCALE GENOMIC DNA]</scope>
    <source>
        <strain evidence="2">cv. Hale</strain>
    </source>
</reference>
<evidence type="ECO:0000313" key="2">
    <source>
        <dbReference type="Proteomes" id="UP000008311"/>
    </source>
</evidence>
<dbReference type="Proteomes" id="UP000008311">
    <property type="component" value="Unassembled WGS sequence"/>
</dbReference>
<dbReference type="AlphaFoldDB" id="B9T0Q4"/>
<name>B9T0Q4_RICCO</name>
<accession>B9T0Q4</accession>
<keyword evidence="2" id="KW-1185">Reference proteome</keyword>
<dbReference type="EMBL" id="EQ974309">
    <property type="protein sequence ID" value="EEF30580.1"/>
    <property type="molecule type" value="Genomic_DNA"/>
</dbReference>
<sequence length="74" mass="8456">MGLKNAAQKIRPKKRRNSIPRVSWSITVFCFQKLLSPCLSERVAAYTSYLSKIVGERLCDHSMLFQIGQTPDLQ</sequence>
<feature type="non-terminal residue" evidence="1">
    <location>
        <position position="74"/>
    </location>
</feature>
<gene>
    <name evidence="1" type="ORF">RCOM_0127050</name>
</gene>
<dbReference type="InParanoid" id="B9T0Q4"/>